<comment type="caution">
    <text evidence="3">The sequence shown here is derived from an EMBL/GenBank/DDBJ whole genome shotgun (WGS) entry which is preliminary data.</text>
</comment>
<dbReference type="PANTHER" id="PTHR31529">
    <property type="entry name" value="LOB DOMAIN CONTAINING PROTEIN"/>
    <property type="match status" value="1"/>
</dbReference>
<dbReference type="GO" id="GO:0005634">
    <property type="term" value="C:nucleus"/>
    <property type="evidence" value="ECO:0007669"/>
    <property type="project" value="TreeGrafter"/>
</dbReference>
<dbReference type="FunCoup" id="A0A200QTZ1">
    <property type="interactions" value="1"/>
</dbReference>
<accession>A0A200QTZ1</accession>
<proteinExistence type="inferred from homology"/>
<organism evidence="3 4">
    <name type="scientific">Macleaya cordata</name>
    <name type="common">Five-seeded plume-poppy</name>
    <name type="synonym">Bocconia cordata</name>
    <dbReference type="NCBI Taxonomy" id="56857"/>
    <lineage>
        <taxon>Eukaryota</taxon>
        <taxon>Viridiplantae</taxon>
        <taxon>Streptophyta</taxon>
        <taxon>Embryophyta</taxon>
        <taxon>Tracheophyta</taxon>
        <taxon>Spermatophyta</taxon>
        <taxon>Magnoliopsida</taxon>
        <taxon>Ranunculales</taxon>
        <taxon>Papaveraceae</taxon>
        <taxon>Papaveroideae</taxon>
        <taxon>Macleaya</taxon>
    </lineage>
</organism>
<dbReference type="PROSITE" id="PS50891">
    <property type="entry name" value="LOB"/>
    <property type="match status" value="1"/>
</dbReference>
<protein>
    <recommendedName>
        <fullName evidence="2">LOB domain-containing protein</fullName>
    </recommendedName>
</protein>
<evidence type="ECO:0000256" key="1">
    <source>
        <dbReference type="ARBA" id="ARBA00005474"/>
    </source>
</evidence>
<dbReference type="STRING" id="56857.A0A200QTZ1"/>
<evidence type="ECO:0000313" key="4">
    <source>
        <dbReference type="Proteomes" id="UP000195402"/>
    </source>
</evidence>
<dbReference type="GO" id="GO:0009755">
    <property type="term" value="P:hormone-mediated signaling pathway"/>
    <property type="evidence" value="ECO:0007669"/>
    <property type="project" value="TreeGrafter"/>
</dbReference>
<dbReference type="InParanoid" id="A0A200QTZ1"/>
<dbReference type="EMBL" id="MVGT01001066">
    <property type="protein sequence ID" value="OVA13923.1"/>
    <property type="molecule type" value="Genomic_DNA"/>
</dbReference>
<gene>
    <name evidence="3" type="ORF">BVC80_1783g4</name>
</gene>
<dbReference type="PANTHER" id="PTHR31529:SF23">
    <property type="entry name" value="LOB DOMAIN-CONTAINING PROTEIN 16"/>
    <property type="match status" value="1"/>
</dbReference>
<dbReference type="InterPro" id="IPR004883">
    <property type="entry name" value="LOB"/>
</dbReference>
<sequence>MSTTGTGSGSGSPCGACKFLRRKCASDCIFAPYFCSEQGPARFAAIHKVFGASNVSKLLLHVPVPDRCEAVVTIAYEAQARIRDPVYGCVAHIFALQQQVACLQAQLMQAKAQLVNNVIDSRSLVNHNWMAGNVAVAGAGAPQHLTYPTYMQQHSVSPQSSLDSVDNSNDISMHHEVHARPDNNDHLHLFQPCNKKRLISNNDLGELQALALRMMRN</sequence>
<name>A0A200QTZ1_MACCD</name>
<dbReference type="GO" id="GO:0045893">
    <property type="term" value="P:positive regulation of DNA-templated transcription"/>
    <property type="evidence" value="ECO:0007669"/>
    <property type="project" value="TreeGrafter"/>
</dbReference>
<comment type="similarity">
    <text evidence="1">Belongs to the LOB domain-containing protein family.</text>
</comment>
<dbReference type="AlphaFoldDB" id="A0A200QTZ1"/>
<evidence type="ECO:0000259" key="2">
    <source>
        <dbReference type="PROSITE" id="PS50891"/>
    </source>
</evidence>
<dbReference type="OMA" id="KAHIAGH"/>
<dbReference type="Proteomes" id="UP000195402">
    <property type="component" value="Unassembled WGS sequence"/>
</dbReference>
<evidence type="ECO:0000313" key="3">
    <source>
        <dbReference type="EMBL" id="OVA13923.1"/>
    </source>
</evidence>
<reference evidence="3 4" key="1">
    <citation type="journal article" date="2017" name="Mol. Plant">
        <title>The Genome of Medicinal Plant Macleaya cordata Provides New Insights into Benzylisoquinoline Alkaloids Metabolism.</title>
        <authorList>
            <person name="Liu X."/>
            <person name="Liu Y."/>
            <person name="Huang P."/>
            <person name="Ma Y."/>
            <person name="Qing Z."/>
            <person name="Tang Q."/>
            <person name="Cao H."/>
            <person name="Cheng P."/>
            <person name="Zheng Y."/>
            <person name="Yuan Z."/>
            <person name="Zhou Y."/>
            <person name="Liu J."/>
            <person name="Tang Z."/>
            <person name="Zhuo Y."/>
            <person name="Zhang Y."/>
            <person name="Yu L."/>
            <person name="Huang J."/>
            <person name="Yang P."/>
            <person name="Peng Q."/>
            <person name="Zhang J."/>
            <person name="Jiang W."/>
            <person name="Zhang Z."/>
            <person name="Lin K."/>
            <person name="Ro D.K."/>
            <person name="Chen X."/>
            <person name="Xiong X."/>
            <person name="Shang Y."/>
            <person name="Huang S."/>
            <person name="Zeng J."/>
        </authorList>
    </citation>
    <scope>NUCLEOTIDE SEQUENCE [LARGE SCALE GENOMIC DNA]</scope>
    <source>
        <strain evidence="4">cv. BLH2017</strain>
        <tissue evidence="3">Root</tissue>
    </source>
</reference>
<dbReference type="Pfam" id="PF03195">
    <property type="entry name" value="LOB"/>
    <property type="match status" value="1"/>
</dbReference>
<feature type="domain" description="LOB" evidence="2">
    <location>
        <begin position="12"/>
        <end position="114"/>
    </location>
</feature>
<keyword evidence="4" id="KW-1185">Reference proteome</keyword>
<dbReference type="OrthoDB" id="1903788at2759"/>